<proteinExistence type="inferred from homology"/>
<dbReference type="PRINTS" id="PR00190">
    <property type="entry name" value="ACTIN"/>
</dbReference>
<keyword evidence="5" id="KW-0206">Cytoskeleton</keyword>
<comment type="subcellular location">
    <subcellularLocation>
        <location evidence="1">Cytoplasm</location>
        <location evidence="1">Cytoskeleton</location>
    </subcellularLocation>
</comment>
<evidence type="ECO:0000256" key="1">
    <source>
        <dbReference type="ARBA" id="ARBA00004245"/>
    </source>
</evidence>
<evidence type="ECO:0000256" key="5">
    <source>
        <dbReference type="ARBA" id="ARBA00023212"/>
    </source>
</evidence>
<dbReference type="EMBL" id="CAKXAJ010025187">
    <property type="protein sequence ID" value="CAH2236167.1"/>
    <property type="molecule type" value="Genomic_DNA"/>
</dbReference>
<keyword evidence="4" id="KW-0067">ATP-binding</keyword>
<keyword evidence="3" id="KW-0547">Nucleotide-binding</keyword>
<evidence type="ECO:0000256" key="2">
    <source>
        <dbReference type="ARBA" id="ARBA00022490"/>
    </source>
</evidence>
<dbReference type="SMART" id="SM00268">
    <property type="entry name" value="ACTIN"/>
    <property type="match status" value="1"/>
</dbReference>
<comment type="caution">
    <text evidence="7">The sequence shown here is derived from an EMBL/GenBank/DDBJ whole genome shotgun (WGS) entry which is preliminary data.</text>
</comment>
<protein>
    <submittedName>
        <fullName evidence="7">Jg2293 protein</fullName>
    </submittedName>
</protein>
<sequence>MASADIVTVVIDAGSQTTKAGFAGESFPRCVIPTTVGRFRQDGLLDCVPDVYFGHEAMLKRGISKLSWPINNGMVTNWDEMEKLLHHIFYRELHVAPEESQILVAMHPLIGKSDKERIAEILFESFAINSLHLATSSALVLHASGRTSGVVWENGYSCSYASPVFEGFPLKHATVCSNIAGDFLTTRLQQMLDAVGYSFTTHVERDILENIKADLCYVAIDYEEELKKTSRDTIKFNLPDGQHILVGKERFECPEVMFQPSLQGLSCPNIVDAICSSIKKCDIDYKALFFDNVVISGGSSMFKGLPERLSVELSRRVSELPGIRANVDAMPTRHYSIWAGGSILASLKSTTGFSMTRKEYEDVGVEKVHYKFY</sequence>
<gene>
    <name evidence="7" type="primary">jg2293</name>
    <name evidence="7" type="ORF">PAEG_LOCUS13647</name>
</gene>
<dbReference type="FunFam" id="3.30.420.40:FF:000148">
    <property type="entry name" value="Actin, alpha skeletal muscle"/>
    <property type="match status" value="1"/>
</dbReference>
<evidence type="ECO:0000256" key="6">
    <source>
        <dbReference type="RuleBase" id="RU000487"/>
    </source>
</evidence>
<dbReference type="InterPro" id="IPR043129">
    <property type="entry name" value="ATPase_NBD"/>
</dbReference>
<organism evidence="7 8">
    <name type="scientific">Pararge aegeria aegeria</name>
    <dbReference type="NCBI Taxonomy" id="348720"/>
    <lineage>
        <taxon>Eukaryota</taxon>
        <taxon>Metazoa</taxon>
        <taxon>Ecdysozoa</taxon>
        <taxon>Arthropoda</taxon>
        <taxon>Hexapoda</taxon>
        <taxon>Insecta</taxon>
        <taxon>Pterygota</taxon>
        <taxon>Neoptera</taxon>
        <taxon>Endopterygota</taxon>
        <taxon>Lepidoptera</taxon>
        <taxon>Glossata</taxon>
        <taxon>Ditrysia</taxon>
        <taxon>Papilionoidea</taxon>
        <taxon>Nymphalidae</taxon>
        <taxon>Satyrinae</taxon>
        <taxon>Satyrini</taxon>
        <taxon>Parargina</taxon>
        <taxon>Pararge</taxon>
    </lineage>
</organism>
<dbReference type="PANTHER" id="PTHR11937">
    <property type="entry name" value="ACTIN"/>
    <property type="match status" value="1"/>
</dbReference>
<dbReference type="GO" id="GO:0005524">
    <property type="term" value="F:ATP binding"/>
    <property type="evidence" value="ECO:0007669"/>
    <property type="project" value="UniProtKB-KW"/>
</dbReference>
<reference evidence="7" key="1">
    <citation type="submission" date="2022-03" db="EMBL/GenBank/DDBJ databases">
        <authorList>
            <person name="Lindestad O."/>
        </authorList>
    </citation>
    <scope>NUCLEOTIDE SEQUENCE</scope>
</reference>
<dbReference type="AlphaFoldDB" id="A0A8S4RG48"/>
<dbReference type="FunFam" id="3.90.640.10:FF:000007">
    <property type="entry name" value="Actin like 7B"/>
    <property type="match status" value="1"/>
</dbReference>
<evidence type="ECO:0000313" key="8">
    <source>
        <dbReference type="Proteomes" id="UP000838756"/>
    </source>
</evidence>
<keyword evidence="2" id="KW-0963">Cytoplasm</keyword>
<accession>A0A8S4RG48</accession>
<keyword evidence="8" id="KW-1185">Reference proteome</keyword>
<dbReference type="GO" id="GO:0005856">
    <property type="term" value="C:cytoskeleton"/>
    <property type="evidence" value="ECO:0007669"/>
    <property type="project" value="UniProtKB-SubCell"/>
</dbReference>
<comment type="similarity">
    <text evidence="6">Belongs to the actin family.</text>
</comment>
<dbReference type="InterPro" id="IPR004000">
    <property type="entry name" value="Actin"/>
</dbReference>
<dbReference type="Proteomes" id="UP000838756">
    <property type="component" value="Unassembled WGS sequence"/>
</dbReference>
<dbReference type="Gene3D" id="3.90.640.10">
    <property type="entry name" value="Actin, Chain A, domain 4"/>
    <property type="match status" value="1"/>
</dbReference>
<dbReference type="SUPFAM" id="SSF53067">
    <property type="entry name" value="Actin-like ATPase domain"/>
    <property type="match status" value="2"/>
</dbReference>
<name>A0A8S4RG48_9NEOP</name>
<dbReference type="Gene3D" id="3.30.420.40">
    <property type="match status" value="2"/>
</dbReference>
<evidence type="ECO:0000313" key="7">
    <source>
        <dbReference type="EMBL" id="CAH2236167.1"/>
    </source>
</evidence>
<dbReference type="OrthoDB" id="7340501at2759"/>
<evidence type="ECO:0000256" key="3">
    <source>
        <dbReference type="ARBA" id="ARBA00022741"/>
    </source>
</evidence>
<dbReference type="Pfam" id="PF00022">
    <property type="entry name" value="Actin"/>
    <property type="match status" value="1"/>
</dbReference>
<evidence type="ECO:0000256" key="4">
    <source>
        <dbReference type="ARBA" id="ARBA00022840"/>
    </source>
</evidence>